<comment type="caution">
    <text evidence="2">The sequence shown here is derived from an EMBL/GenBank/DDBJ whole genome shotgun (WGS) entry which is preliminary data.</text>
</comment>
<name>A0ABU2MYL2_9ACTN</name>
<evidence type="ECO:0000313" key="3">
    <source>
        <dbReference type="Proteomes" id="UP001183246"/>
    </source>
</evidence>
<dbReference type="GO" id="GO:0004519">
    <property type="term" value="F:endonuclease activity"/>
    <property type="evidence" value="ECO:0007669"/>
    <property type="project" value="UniProtKB-KW"/>
</dbReference>
<dbReference type="RefSeq" id="WP_311707903.1">
    <property type="nucleotide sequence ID" value="NZ_JAVREL010000023.1"/>
</dbReference>
<feature type="domain" description="Endonuclease/exonuclease/phosphatase" evidence="1">
    <location>
        <begin position="9"/>
        <end position="263"/>
    </location>
</feature>
<sequence length="299" mass="33687">MERNGLDAGSRRRRDVALEVMEHLQPDILFRQEESAYDEEGRLRDEEAHRLGMESYVSPLSRERNSPTATLIRPGLFQLEGEQDWHGGVSKPVKILTVRMRGTTRPLKLTSLHLWWCDPILRATTARRVTSLADKGEAAVLFGGDMNSYPHRDPADITPLPNWDEVPDRVHYEHRTIERDGERVSDTLPDEILTGRGVFVELGHYAYTELRRPEALAPTATLWRTDQGPGRRIDRLYASPDLAPALLSLEVIDNKMVRFASDHALVVASFDLDTFRGALTEAPRHTTDGAERLAPAPAA</sequence>
<evidence type="ECO:0000313" key="2">
    <source>
        <dbReference type="EMBL" id="MDT0346746.1"/>
    </source>
</evidence>
<dbReference type="Proteomes" id="UP001183246">
    <property type="component" value="Unassembled WGS sequence"/>
</dbReference>
<gene>
    <name evidence="2" type="ORF">RM590_29805</name>
</gene>
<dbReference type="InterPro" id="IPR005135">
    <property type="entry name" value="Endo/exonuclease/phosphatase"/>
</dbReference>
<dbReference type="SUPFAM" id="SSF56219">
    <property type="entry name" value="DNase I-like"/>
    <property type="match status" value="1"/>
</dbReference>
<dbReference type="Gene3D" id="3.60.10.10">
    <property type="entry name" value="Endonuclease/exonuclease/phosphatase"/>
    <property type="match status" value="1"/>
</dbReference>
<dbReference type="InterPro" id="IPR036691">
    <property type="entry name" value="Endo/exonu/phosph_ase_sf"/>
</dbReference>
<accession>A0ABU2MYL2</accession>
<keyword evidence="2" id="KW-0255">Endonuclease</keyword>
<organism evidence="2 3">
    <name type="scientific">Streptomyces litchfieldiae</name>
    <dbReference type="NCBI Taxonomy" id="3075543"/>
    <lineage>
        <taxon>Bacteria</taxon>
        <taxon>Bacillati</taxon>
        <taxon>Actinomycetota</taxon>
        <taxon>Actinomycetes</taxon>
        <taxon>Kitasatosporales</taxon>
        <taxon>Streptomycetaceae</taxon>
        <taxon>Streptomyces</taxon>
    </lineage>
</organism>
<reference evidence="3" key="1">
    <citation type="submission" date="2023-07" db="EMBL/GenBank/DDBJ databases">
        <title>30 novel species of actinomycetes from the DSMZ collection.</title>
        <authorList>
            <person name="Nouioui I."/>
        </authorList>
    </citation>
    <scope>NUCLEOTIDE SEQUENCE [LARGE SCALE GENOMIC DNA]</scope>
    <source>
        <strain evidence="3">DSM 44938</strain>
    </source>
</reference>
<evidence type="ECO:0000259" key="1">
    <source>
        <dbReference type="Pfam" id="PF03372"/>
    </source>
</evidence>
<keyword evidence="2" id="KW-0378">Hydrolase</keyword>
<protein>
    <submittedName>
        <fullName evidence="2">Endonuclease/exonuclease/phosphatase family protein</fullName>
    </submittedName>
</protein>
<dbReference type="Pfam" id="PF03372">
    <property type="entry name" value="Exo_endo_phos"/>
    <property type="match status" value="1"/>
</dbReference>
<proteinExistence type="predicted"/>
<keyword evidence="2" id="KW-0540">Nuclease</keyword>
<keyword evidence="3" id="KW-1185">Reference proteome</keyword>
<dbReference type="EMBL" id="JAVREL010000023">
    <property type="protein sequence ID" value="MDT0346746.1"/>
    <property type="molecule type" value="Genomic_DNA"/>
</dbReference>